<accession>A0A516GXQ5</accession>
<evidence type="ECO:0000313" key="2">
    <source>
        <dbReference type="EMBL" id="QDO96324.1"/>
    </source>
</evidence>
<dbReference type="OrthoDB" id="7324028at2"/>
<keyword evidence="1" id="KW-0812">Transmembrane</keyword>
<dbReference type="KEGG" id="fer:FNB15_03095"/>
<organism evidence="2 3">
    <name type="scientific">Ferrovibrio terrae</name>
    <dbReference type="NCBI Taxonomy" id="2594003"/>
    <lineage>
        <taxon>Bacteria</taxon>
        <taxon>Pseudomonadati</taxon>
        <taxon>Pseudomonadota</taxon>
        <taxon>Alphaproteobacteria</taxon>
        <taxon>Rhodospirillales</taxon>
        <taxon>Rhodospirillaceae</taxon>
        <taxon>Ferrovibrio</taxon>
    </lineage>
</organism>
<dbReference type="EMBL" id="CP041636">
    <property type="protein sequence ID" value="QDO96324.1"/>
    <property type="molecule type" value="Genomic_DNA"/>
</dbReference>
<feature type="transmembrane region" description="Helical" evidence="1">
    <location>
        <begin position="177"/>
        <end position="194"/>
    </location>
</feature>
<gene>
    <name evidence="2" type="ORF">FNB15_03095</name>
</gene>
<evidence type="ECO:0000313" key="3">
    <source>
        <dbReference type="Proteomes" id="UP000317496"/>
    </source>
</evidence>
<sequence>MRALPAVAFVPALLLPYAMLSVFESGVSERAEPIILGAHAFAALAAAVLALCTIAGRPPAVRLLWLAAPAIAMAVWSLAVGFARGVPLTALFGTPQSGLGVLWYVDLALWMILAGIVAESAFWWRRLIEACAVIYLCFALLSVGQFSGHTPFLFITTSWPALALPWMLLAHRGGRYWTWRVALVLGAAVVSLVAARSLTFIFIFASSAILCGIVWRWGDRLPWLRSRWLGLGAVLIAALLPFALIASGLAGGLGASMRSRVLTVQMVMARLQESWDTWVFGLGWGRIDEAFARYVNEVQAPLWDEVGWDFLHRDFFHSHNLLTEAALAAGLPGIVLAVAIPAIAIWLAPAEKRPYATVFSSAWLAALGVWMELAYVLPLFALAMVALCHDEKRPAAAPASRWQYAGGAAFAGVAGLLCIATVALGLQMASVDRLRAWLKAPQGAPPQTIDLRGNDGILVTTVNPALNLMKDRAAAGFPEGMEPENRRLAWMLATLESRMGVTRNPVVPITGSNVLSQIALNPDFAPLQPKAQAALGHWPRWLDLAMTLAPERSDLPIAYLTWRFNAGDLRDVLLWAKRLRNRNPDDPVGLYFEGGVYVRQPDPQVKRQGLALLRRALDNGIERLIPLTEDLKAQIRDAAG</sequence>
<feature type="transmembrane region" description="Helical" evidence="1">
    <location>
        <begin position="102"/>
        <end position="122"/>
    </location>
</feature>
<keyword evidence="1" id="KW-0472">Membrane</keyword>
<keyword evidence="3" id="KW-1185">Reference proteome</keyword>
<feature type="transmembrane region" description="Helical" evidence="1">
    <location>
        <begin position="325"/>
        <end position="350"/>
    </location>
</feature>
<keyword evidence="1" id="KW-1133">Transmembrane helix</keyword>
<name>A0A516GXQ5_9PROT</name>
<dbReference type="Proteomes" id="UP000317496">
    <property type="component" value="Chromosome"/>
</dbReference>
<feature type="transmembrane region" description="Helical" evidence="1">
    <location>
        <begin position="407"/>
        <end position="426"/>
    </location>
</feature>
<feature type="transmembrane region" description="Helical" evidence="1">
    <location>
        <begin position="36"/>
        <end position="56"/>
    </location>
</feature>
<feature type="transmembrane region" description="Helical" evidence="1">
    <location>
        <begin position="200"/>
        <end position="217"/>
    </location>
</feature>
<feature type="transmembrane region" description="Helical" evidence="1">
    <location>
        <begin position="362"/>
        <end position="387"/>
    </location>
</feature>
<reference evidence="2 3" key="1">
    <citation type="submission" date="2019-07" db="EMBL/GenBank/DDBJ databases">
        <title>Genome sequencing for Ferrovibrio sp. K5.</title>
        <authorList>
            <person name="Park S.-J."/>
        </authorList>
    </citation>
    <scope>NUCLEOTIDE SEQUENCE [LARGE SCALE GENOMIC DNA]</scope>
    <source>
        <strain evidence="2 3">K5</strain>
    </source>
</reference>
<feature type="transmembrane region" description="Helical" evidence="1">
    <location>
        <begin position="127"/>
        <end position="146"/>
    </location>
</feature>
<dbReference type="RefSeq" id="WP_144067305.1">
    <property type="nucleotide sequence ID" value="NZ_CP041636.1"/>
</dbReference>
<evidence type="ECO:0000256" key="1">
    <source>
        <dbReference type="SAM" id="Phobius"/>
    </source>
</evidence>
<protein>
    <recommendedName>
        <fullName evidence="4">O-antigen ligase family protein</fullName>
    </recommendedName>
</protein>
<proteinExistence type="predicted"/>
<feature type="transmembrane region" description="Helical" evidence="1">
    <location>
        <begin position="63"/>
        <end position="82"/>
    </location>
</feature>
<dbReference type="AlphaFoldDB" id="A0A516GXQ5"/>
<feature type="transmembrane region" description="Helical" evidence="1">
    <location>
        <begin position="229"/>
        <end position="250"/>
    </location>
</feature>
<evidence type="ECO:0008006" key="4">
    <source>
        <dbReference type="Google" id="ProtNLM"/>
    </source>
</evidence>